<dbReference type="EMBL" id="CAFBLZ010000013">
    <property type="protein sequence ID" value="CAB4883041.1"/>
    <property type="molecule type" value="Genomic_DNA"/>
</dbReference>
<organism evidence="1">
    <name type="scientific">freshwater metagenome</name>
    <dbReference type="NCBI Taxonomy" id="449393"/>
    <lineage>
        <taxon>unclassified sequences</taxon>
        <taxon>metagenomes</taxon>
        <taxon>ecological metagenomes</taxon>
    </lineage>
</organism>
<accession>A0A6J7ELJ3</accession>
<proteinExistence type="predicted"/>
<gene>
    <name evidence="1" type="ORF">UFOPK3482_00285</name>
</gene>
<protein>
    <submittedName>
        <fullName evidence="1">Unannotated protein</fullName>
    </submittedName>
</protein>
<evidence type="ECO:0000313" key="1">
    <source>
        <dbReference type="EMBL" id="CAB4883041.1"/>
    </source>
</evidence>
<sequence length="130" mass="14644">MRVYLASTADELQDFFNEKSLDVPEVYAPTDIYCSTHPEMDEEEIEYSLSLLAAEDSLELTDDSSGAPLVIAFEVPAEFFGGFDEVTAALLKPLEWKQVEAIFEVGDDADDLTWFAPQEVEIRINDWLAK</sequence>
<name>A0A6J7ELJ3_9ZZZZ</name>
<dbReference type="Pfam" id="PF21853">
    <property type="entry name" value="DUF6912"/>
    <property type="match status" value="1"/>
</dbReference>
<reference evidence="1" key="1">
    <citation type="submission" date="2020-05" db="EMBL/GenBank/DDBJ databases">
        <authorList>
            <person name="Chiriac C."/>
            <person name="Salcher M."/>
            <person name="Ghai R."/>
            <person name="Kavagutti S V."/>
        </authorList>
    </citation>
    <scope>NUCLEOTIDE SEQUENCE</scope>
</reference>
<dbReference type="AlphaFoldDB" id="A0A6J7ELJ3"/>
<dbReference type="InterPro" id="IPR054206">
    <property type="entry name" value="DUF6912"/>
</dbReference>